<accession>A0ABW4LJ42</accession>
<dbReference type="RefSeq" id="WP_377936780.1">
    <property type="nucleotide sequence ID" value="NZ_JBHUEA010000051.1"/>
</dbReference>
<name>A0ABW4LJ42_9MICO</name>
<evidence type="ECO:0000313" key="2">
    <source>
        <dbReference type="EMBL" id="MFD1723097.1"/>
    </source>
</evidence>
<dbReference type="InterPro" id="IPR049945">
    <property type="entry name" value="AAA_22"/>
</dbReference>
<keyword evidence="2" id="KW-0067">ATP-binding</keyword>
<evidence type="ECO:0000313" key="3">
    <source>
        <dbReference type="Proteomes" id="UP001597347"/>
    </source>
</evidence>
<protein>
    <submittedName>
        <fullName evidence="2">ATP-binding protein</fullName>
    </submittedName>
</protein>
<organism evidence="2 3">
    <name type="scientific">Amnibacterium endophyticum</name>
    <dbReference type="NCBI Taxonomy" id="2109337"/>
    <lineage>
        <taxon>Bacteria</taxon>
        <taxon>Bacillati</taxon>
        <taxon>Actinomycetota</taxon>
        <taxon>Actinomycetes</taxon>
        <taxon>Micrococcales</taxon>
        <taxon>Microbacteriaceae</taxon>
        <taxon>Amnibacterium</taxon>
    </lineage>
</organism>
<keyword evidence="3" id="KW-1185">Reference proteome</keyword>
<dbReference type="Proteomes" id="UP001597347">
    <property type="component" value="Unassembled WGS sequence"/>
</dbReference>
<dbReference type="GO" id="GO:0005524">
    <property type="term" value="F:ATP binding"/>
    <property type="evidence" value="ECO:0007669"/>
    <property type="project" value="UniProtKB-KW"/>
</dbReference>
<keyword evidence="2" id="KW-0547">Nucleotide-binding</keyword>
<dbReference type="PANTHER" id="PTHR47691">
    <property type="entry name" value="REGULATOR-RELATED"/>
    <property type="match status" value="1"/>
</dbReference>
<dbReference type="EMBL" id="JBHUEA010000051">
    <property type="protein sequence ID" value="MFD1723097.1"/>
    <property type="molecule type" value="Genomic_DNA"/>
</dbReference>
<dbReference type="SUPFAM" id="SSF52540">
    <property type="entry name" value="P-loop containing nucleoside triphosphate hydrolases"/>
    <property type="match status" value="1"/>
</dbReference>
<dbReference type="Pfam" id="PF13401">
    <property type="entry name" value="AAA_22"/>
    <property type="match status" value="1"/>
</dbReference>
<comment type="caution">
    <text evidence="2">The sequence shown here is derived from an EMBL/GenBank/DDBJ whole genome shotgun (WGS) entry which is preliminary data.</text>
</comment>
<dbReference type="InterPro" id="IPR027417">
    <property type="entry name" value="P-loop_NTPase"/>
</dbReference>
<reference evidence="3" key="1">
    <citation type="journal article" date="2019" name="Int. J. Syst. Evol. Microbiol.">
        <title>The Global Catalogue of Microorganisms (GCM) 10K type strain sequencing project: providing services to taxonomists for standard genome sequencing and annotation.</title>
        <authorList>
            <consortium name="The Broad Institute Genomics Platform"/>
            <consortium name="The Broad Institute Genome Sequencing Center for Infectious Disease"/>
            <person name="Wu L."/>
            <person name="Ma J."/>
        </authorList>
    </citation>
    <scope>NUCLEOTIDE SEQUENCE [LARGE SCALE GENOMIC DNA]</scope>
    <source>
        <strain evidence="3">CGMCC 1.12471</strain>
    </source>
</reference>
<dbReference type="PRINTS" id="PR00364">
    <property type="entry name" value="DISEASERSIST"/>
</dbReference>
<feature type="non-terminal residue" evidence="2">
    <location>
        <position position="1"/>
    </location>
</feature>
<dbReference type="PANTHER" id="PTHR47691:SF3">
    <property type="entry name" value="HTH-TYPE TRANSCRIPTIONAL REGULATOR RV0890C-RELATED"/>
    <property type="match status" value="1"/>
</dbReference>
<feature type="non-terminal residue" evidence="2">
    <location>
        <position position="784"/>
    </location>
</feature>
<proteinExistence type="predicted"/>
<dbReference type="Gene3D" id="3.40.50.300">
    <property type="entry name" value="P-loop containing nucleotide triphosphate hydrolases"/>
    <property type="match status" value="1"/>
</dbReference>
<sequence>DAAPRRGGRGAERQPERGQHDEALAAYAAHAAALADQLGADPDPAVVAAHADLLRAEPSRAPRLVGVRTAPDALLGRDDDLAALDAALRTARLVTVIGPGGMGKTRIAHEVARLAAPRFARVLFVELAGTRTAEDVLAAVAETAGARGARTTRIGAETVAPDLLGRAVDALAAARTLLVLDNCEHVVDAAAALADDVLGAVPDLAVLATSRIPLLVPGEHLHPLPPLPTDTDAADLFARRARAARPDVRLDPDAVRRIVTHLDGLPLAIELAAARLRSMSLTELEARLADRFAVLVGGSRTAPERHRTLFAVIDWSWRLLPADDQRAAALLGAFPDGFTAEAAGALLGEDPERLLASLVDQSLLVFRDEPRSRYRMLETVREFALAAAEQAGLQAAARSGLDAAAVAFVRGLEPHVAAGPDATALEELAVEEETLRAVLRVPPAGREAVVVAVFAALATHWILRGEAESVEDVLPRVRQAVARRGGSTAERVELLRALVVVTTVSVLAGLPDALRVRGLLRRTLRDVPRGASPLWEAGARLVLEPEPPQPDAPLLTDLAASPDPVVRTFAVLTRSQLLENAGRAEEALVEADRAERLAERHGLDWFRTVAGASAVQLRSQRGERAEAIALGEALEATPFARRGLTDTRQQDWLMGVNLLAVGRTAEARRRFERIAALPVVGRASESTDVRAIAMAGLAVLAAHEGDESARRERWAEAVAEGRRASAPWAAIVAAAALPDAVARDERGTALTVYRRLRPRTIALIRLGGPRADSPVVAAGGVRVA</sequence>
<feature type="domain" description="ORC1/DEAH AAA+ ATPase" evidence="1">
    <location>
        <begin position="90"/>
        <end position="190"/>
    </location>
</feature>
<evidence type="ECO:0000259" key="1">
    <source>
        <dbReference type="Pfam" id="PF13401"/>
    </source>
</evidence>
<gene>
    <name evidence="2" type="ORF">ACFSBI_16230</name>
</gene>